<dbReference type="STRING" id="1409788.NC99_39760"/>
<name>A0A0L8V431_9BACT</name>
<dbReference type="Proteomes" id="UP000036958">
    <property type="component" value="Unassembled WGS sequence"/>
</dbReference>
<accession>A0A0L8V431</accession>
<organism evidence="1 2">
    <name type="scientific">Sunxiuqinia dokdonensis</name>
    <dbReference type="NCBI Taxonomy" id="1409788"/>
    <lineage>
        <taxon>Bacteria</taxon>
        <taxon>Pseudomonadati</taxon>
        <taxon>Bacteroidota</taxon>
        <taxon>Bacteroidia</taxon>
        <taxon>Marinilabiliales</taxon>
        <taxon>Prolixibacteraceae</taxon>
        <taxon>Sunxiuqinia</taxon>
    </lineage>
</organism>
<comment type="caution">
    <text evidence="1">The sequence shown here is derived from an EMBL/GenBank/DDBJ whole genome shotgun (WGS) entry which is preliminary data.</text>
</comment>
<reference evidence="2" key="1">
    <citation type="submission" date="2015-07" db="EMBL/GenBank/DDBJ databases">
        <title>Genome sequencing of Sunxiuqinia dokdonensis strain SK.</title>
        <authorList>
            <person name="Ahn S."/>
            <person name="Kim B.-C."/>
        </authorList>
    </citation>
    <scope>NUCLEOTIDE SEQUENCE [LARGE SCALE GENOMIC DNA]</scope>
    <source>
        <strain evidence="2">SK</strain>
    </source>
</reference>
<sequence>MFEPIFQQQAECQALLLEGKLIHKTLERYKQLTISWSLSANKFVL</sequence>
<protein>
    <submittedName>
        <fullName evidence="1">Uncharacterized protein</fullName>
    </submittedName>
</protein>
<evidence type="ECO:0000313" key="1">
    <source>
        <dbReference type="EMBL" id="KOH43245.1"/>
    </source>
</evidence>
<proteinExistence type="predicted"/>
<gene>
    <name evidence="1" type="ORF">NC99_39760</name>
</gene>
<evidence type="ECO:0000313" key="2">
    <source>
        <dbReference type="Proteomes" id="UP000036958"/>
    </source>
</evidence>
<dbReference type="EMBL" id="LGIA01000195">
    <property type="protein sequence ID" value="KOH43245.1"/>
    <property type="molecule type" value="Genomic_DNA"/>
</dbReference>
<keyword evidence="2" id="KW-1185">Reference proteome</keyword>
<dbReference type="AlphaFoldDB" id="A0A0L8V431"/>